<evidence type="ECO:0000313" key="1">
    <source>
        <dbReference type="EMBL" id="MFC7291053.1"/>
    </source>
</evidence>
<dbReference type="RefSeq" id="WP_382166250.1">
    <property type="nucleotide sequence ID" value="NZ_JBHTBR010000002.1"/>
</dbReference>
<name>A0ABW2IIV2_9PROT</name>
<reference evidence="2" key="1">
    <citation type="journal article" date="2019" name="Int. J. Syst. Evol. Microbiol.">
        <title>The Global Catalogue of Microorganisms (GCM) 10K type strain sequencing project: providing services to taxonomists for standard genome sequencing and annotation.</title>
        <authorList>
            <consortium name="The Broad Institute Genomics Platform"/>
            <consortium name="The Broad Institute Genome Sequencing Center for Infectious Disease"/>
            <person name="Wu L."/>
            <person name="Ma J."/>
        </authorList>
    </citation>
    <scope>NUCLEOTIDE SEQUENCE [LARGE SCALE GENOMIC DNA]</scope>
    <source>
        <strain evidence="2">CCUG 51308</strain>
    </source>
</reference>
<protein>
    <recommendedName>
        <fullName evidence="3">Lipoprotein</fullName>
    </recommendedName>
</protein>
<accession>A0ABW2IIV2</accession>
<sequence>MTGIIQRSKLAGMAFIAFGVAGCSSVKDGLDSRPNEGPCPVAASLYDASRKVQLHGSEVFSNVGYTGEITGVSSFCRYVGDDPIRMEVTLDFAFGRGPAAEGMSHDYNYFVSVTRRGQAVIEKETFPLKVTFPKGADRVTATETIEHIVIPRADSSISGSNFEVLVGFELTDAELEFNRAGKRFRVNAGQGK</sequence>
<evidence type="ECO:0008006" key="3">
    <source>
        <dbReference type="Google" id="ProtNLM"/>
    </source>
</evidence>
<evidence type="ECO:0000313" key="2">
    <source>
        <dbReference type="Proteomes" id="UP001596492"/>
    </source>
</evidence>
<dbReference type="Proteomes" id="UP001596492">
    <property type="component" value="Unassembled WGS sequence"/>
</dbReference>
<keyword evidence="2" id="KW-1185">Reference proteome</keyword>
<gene>
    <name evidence="1" type="ORF">ACFQS8_05455</name>
</gene>
<organism evidence="1 2">
    <name type="scientific">Hirschia litorea</name>
    <dbReference type="NCBI Taxonomy" id="1199156"/>
    <lineage>
        <taxon>Bacteria</taxon>
        <taxon>Pseudomonadati</taxon>
        <taxon>Pseudomonadota</taxon>
        <taxon>Alphaproteobacteria</taxon>
        <taxon>Hyphomonadales</taxon>
        <taxon>Hyphomonadaceae</taxon>
        <taxon>Hirschia</taxon>
    </lineage>
</organism>
<comment type="caution">
    <text evidence="1">The sequence shown here is derived from an EMBL/GenBank/DDBJ whole genome shotgun (WGS) entry which is preliminary data.</text>
</comment>
<dbReference type="EMBL" id="JBHTBR010000002">
    <property type="protein sequence ID" value="MFC7291053.1"/>
    <property type="molecule type" value="Genomic_DNA"/>
</dbReference>
<proteinExistence type="predicted"/>
<dbReference type="PROSITE" id="PS51257">
    <property type="entry name" value="PROKAR_LIPOPROTEIN"/>
    <property type="match status" value="1"/>
</dbReference>